<keyword evidence="3" id="KW-0862">Zinc</keyword>
<evidence type="ECO:0000256" key="1">
    <source>
        <dbReference type="ARBA" id="ARBA00022723"/>
    </source>
</evidence>
<accession>A0A498K9L1</accession>
<dbReference type="PROSITE" id="PS50016">
    <property type="entry name" value="ZF_PHD_2"/>
    <property type="match status" value="1"/>
</dbReference>
<dbReference type="SUPFAM" id="SSF57903">
    <property type="entry name" value="FYVE/PHD zinc finger"/>
    <property type="match status" value="1"/>
</dbReference>
<dbReference type="SUPFAM" id="SSF52113">
    <property type="entry name" value="BRCT domain"/>
    <property type="match status" value="3"/>
</dbReference>
<dbReference type="CDD" id="cd17711">
    <property type="entry name" value="BRCT_PAXIP1_rpt3"/>
    <property type="match status" value="1"/>
</dbReference>
<dbReference type="AlphaFoldDB" id="A0A498K9L1"/>
<sequence length="1238" mass="135976">MAEGSSPAKTFVGVRFLLLGFDPLDEHQVRSKLVDCGGEDAAHYSPNCTHVIVDKIVYDDPVCVAARNDAKTLVTALWVHHSFDVGLPIDPTSIIYRPLRDLNGIPDAKRLIVCLTGYQRQDRDDIMTMVGLMGAQFSKPLVANKVTHLVCYKFEGEKYELAKKIPKMKLVNHRWLEDCLRDWQLLPEDNYNISGYELEMMEAEARDSEDEAENTFGKQSGVRSMYKSPHNIKAGSPATSRLPKSEGEVRKVPLIFDNAIGNLSIPRNENKLDQTSSFSNSYVSKGLGCQDARELRDSSGCDLNDQHHRTPDPKVRDDFISNCGSAGRASHSAGKLSYSRQTLWMPTVPTYTGDKSSGCSVSSKVPICKSSATLKDQANDKFDPNCVEVPLKGIHLQNGEESSGILPRKRVMDLSYASSKSQKMSPGAKSGSMHSPSPSNKSPKGKPTSLIDGSCRTTSHYIVTNDDHSPDKTSNLNAAGNSMAGVSPAKLSNLIQKPLACDLPFSATVISNMGKDENANMKSPLTTIRRLRKPSLSNKPGIVDCAEEKSTAAVSKAVELQNQPQDVEGSSASNKKSVNNSSNDPADLNMLKEGNNDLVTKHLEQKVKSKKTLGSRPRLVSANQKGSVHLYKDASLNDTAVLYNAGDSQKSPDPTKLDVLCPDVNVEAPNELEGKDVDMSADVDEKNIESMDDETEAPEEESEHKLENVVHEAKDIVVQATSKCDKKSEQEQHLQDHSDACTPRDAMASLGIEGNEREKSVSDNISLLVEPAADGDAVKGKKNQGKKHALGKTKLKTVHPVADVMKPKKVVSEENTRNDSTRVTEKKKEKRLAGLVGKAKCRSAPQNKLENSAKMKENKPIVGGDQTVSKAKQQAEKSIAKSGITPLKIIQTSAERSDNPSIPEGKATSKVKIEPVRFILSGHRFQRKEFQKVIKRLKGRCCRDSHHWSYQATHFISPDRVGRTEKFFAAAASGRWILKSDYLEASDKEGRFLEEEPYEWYKNGLSEDGTINLEAPRKWRLLRKRTGHGAFHGMRVIIYGECIAPPLDTLKRVVKAGDGTILATSPPYTRFLKSGVDYAIVSPGMPRADMWVQELLNHEIPCVVADYLVEYVCKPGYPLDRHVLYNTNAWAEKSFERVQSRAEEVVEEAFTGEDGDDASCGGGSDIPCVVCGSGERGEVMLICGNESGSVGCGIGTHIECCNPPLESVPEDDWFCPDCSWSKNSTKSSKKRKKGRSSK</sequence>
<dbReference type="InterPro" id="IPR036420">
    <property type="entry name" value="BRCT_dom_sf"/>
</dbReference>
<feature type="region of interest" description="Disordered" evidence="5">
    <location>
        <begin position="811"/>
        <end position="830"/>
    </location>
</feature>
<evidence type="ECO:0000256" key="3">
    <source>
        <dbReference type="ARBA" id="ARBA00022833"/>
    </source>
</evidence>
<feature type="region of interest" description="Disordered" evidence="5">
    <location>
        <begin position="559"/>
        <end position="591"/>
    </location>
</feature>
<comment type="caution">
    <text evidence="8">The sequence shown here is derived from an EMBL/GenBank/DDBJ whole genome shotgun (WGS) entry which is preliminary data.</text>
</comment>
<dbReference type="InterPro" id="IPR019787">
    <property type="entry name" value="Znf_PHD-finger"/>
</dbReference>
<dbReference type="PANTHER" id="PTHR47181:SF2">
    <property type="entry name" value="BRCA1 C TERMINUS DOMAIN CONTAINING PROTEIN, EXPRESSED"/>
    <property type="match status" value="1"/>
</dbReference>
<evidence type="ECO:0000256" key="2">
    <source>
        <dbReference type="ARBA" id="ARBA00022771"/>
    </source>
</evidence>
<dbReference type="InterPro" id="IPR044254">
    <property type="entry name" value="At4g02110-like"/>
</dbReference>
<dbReference type="SMART" id="SM00249">
    <property type="entry name" value="PHD"/>
    <property type="match status" value="1"/>
</dbReference>
<dbReference type="PROSITE" id="PS50172">
    <property type="entry name" value="BRCT"/>
    <property type="match status" value="3"/>
</dbReference>
<dbReference type="Gene3D" id="3.40.50.10190">
    <property type="entry name" value="BRCT domain"/>
    <property type="match status" value="4"/>
</dbReference>
<evidence type="ECO:0000313" key="9">
    <source>
        <dbReference type="Proteomes" id="UP000290289"/>
    </source>
</evidence>
<dbReference type="OrthoDB" id="1935339at2759"/>
<evidence type="ECO:0008006" key="10">
    <source>
        <dbReference type="Google" id="ProtNLM"/>
    </source>
</evidence>
<dbReference type="SMART" id="SM00292">
    <property type="entry name" value="BRCT"/>
    <property type="match status" value="4"/>
</dbReference>
<reference evidence="8 9" key="1">
    <citation type="submission" date="2018-10" db="EMBL/GenBank/DDBJ databases">
        <title>A high-quality apple genome assembly.</title>
        <authorList>
            <person name="Hu J."/>
        </authorList>
    </citation>
    <scope>NUCLEOTIDE SEQUENCE [LARGE SCALE GENOMIC DNA]</scope>
    <source>
        <strain evidence="9">cv. HFTH1</strain>
        <tissue evidence="8">Young leaf</tissue>
    </source>
</reference>
<dbReference type="SMR" id="A0A498K9L1"/>
<evidence type="ECO:0000256" key="4">
    <source>
        <dbReference type="PROSITE-ProRule" id="PRU00146"/>
    </source>
</evidence>
<feature type="region of interest" description="Disordered" evidence="5">
    <location>
        <begin position="415"/>
        <end position="451"/>
    </location>
</feature>
<dbReference type="Pfam" id="PF00533">
    <property type="entry name" value="BRCT"/>
    <property type="match status" value="1"/>
</dbReference>
<dbReference type="Gene3D" id="3.30.40.10">
    <property type="entry name" value="Zinc/RING finger domain, C3HC4 (zinc finger)"/>
    <property type="match status" value="1"/>
</dbReference>
<dbReference type="PANTHER" id="PTHR47181">
    <property type="entry name" value="BRCA1 C TERMINUS DOMAIN CONTAINING PROTEIN, EXPRESSED"/>
    <property type="match status" value="1"/>
</dbReference>
<dbReference type="Gramene" id="mRNA:MD03G0243500">
    <property type="protein sequence ID" value="mRNA:MD03G0243500"/>
    <property type="gene ID" value="MD03G0243500"/>
</dbReference>
<dbReference type="InterPro" id="IPR001357">
    <property type="entry name" value="BRCT_dom"/>
</dbReference>
<feature type="domain" description="BRCT" evidence="7">
    <location>
        <begin position="908"/>
        <end position="1000"/>
    </location>
</feature>
<dbReference type="InterPro" id="IPR013083">
    <property type="entry name" value="Znf_RING/FYVE/PHD"/>
</dbReference>
<dbReference type="InterPro" id="IPR001965">
    <property type="entry name" value="Znf_PHD"/>
</dbReference>
<evidence type="ECO:0000313" key="8">
    <source>
        <dbReference type="EMBL" id="RXI02505.1"/>
    </source>
</evidence>
<protein>
    <recommendedName>
        <fullName evidence="10">BRCT domain-containing protein</fullName>
    </recommendedName>
</protein>
<evidence type="ECO:0000259" key="6">
    <source>
        <dbReference type="PROSITE" id="PS50016"/>
    </source>
</evidence>
<feature type="compositionally biased region" description="Basic and acidic residues" evidence="5">
    <location>
        <begin position="811"/>
        <end position="827"/>
    </location>
</feature>
<dbReference type="GO" id="GO:0008270">
    <property type="term" value="F:zinc ion binding"/>
    <property type="evidence" value="ECO:0007669"/>
    <property type="project" value="UniProtKB-KW"/>
</dbReference>
<keyword evidence="1" id="KW-0479">Metal-binding</keyword>
<dbReference type="STRING" id="3750.A0A498K9L1"/>
<dbReference type="CDD" id="cd17738">
    <property type="entry name" value="BRCT_TopBP1_rpt7"/>
    <property type="match status" value="1"/>
</dbReference>
<keyword evidence="9" id="KW-1185">Reference proteome</keyword>
<feature type="region of interest" description="Disordered" evidence="5">
    <location>
        <begin position="216"/>
        <end position="246"/>
    </location>
</feature>
<name>A0A498K9L1_MALDO</name>
<feature type="domain" description="BRCT" evidence="7">
    <location>
        <begin position="6"/>
        <end position="96"/>
    </location>
</feature>
<feature type="compositionally biased region" description="Low complexity" evidence="5">
    <location>
        <begin position="570"/>
        <end position="583"/>
    </location>
</feature>
<organism evidence="8 9">
    <name type="scientific">Malus domestica</name>
    <name type="common">Apple</name>
    <name type="synonym">Pyrus malus</name>
    <dbReference type="NCBI Taxonomy" id="3750"/>
    <lineage>
        <taxon>Eukaryota</taxon>
        <taxon>Viridiplantae</taxon>
        <taxon>Streptophyta</taxon>
        <taxon>Embryophyta</taxon>
        <taxon>Tracheophyta</taxon>
        <taxon>Spermatophyta</taxon>
        <taxon>Magnoliopsida</taxon>
        <taxon>eudicotyledons</taxon>
        <taxon>Gunneridae</taxon>
        <taxon>Pentapetalae</taxon>
        <taxon>rosids</taxon>
        <taxon>fabids</taxon>
        <taxon>Rosales</taxon>
        <taxon>Rosaceae</taxon>
        <taxon>Amygdaloideae</taxon>
        <taxon>Maleae</taxon>
        <taxon>Malus</taxon>
    </lineage>
</organism>
<dbReference type="EMBL" id="RDQH01000329">
    <property type="protein sequence ID" value="RXI02505.1"/>
    <property type="molecule type" value="Genomic_DNA"/>
</dbReference>
<feature type="compositionally biased region" description="Low complexity" evidence="5">
    <location>
        <begin position="429"/>
        <end position="449"/>
    </location>
</feature>
<gene>
    <name evidence="8" type="ORF">DVH24_002583</name>
</gene>
<keyword evidence="2 4" id="KW-0863">Zinc-finger</keyword>
<proteinExistence type="predicted"/>
<evidence type="ECO:0000259" key="7">
    <source>
        <dbReference type="PROSITE" id="PS50172"/>
    </source>
</evidence>
<evidence type="ECO:0000256" key="5">
    <source>
        <dbReference type="SAM" id="MobiDB-lite"/>
    </source>
</evidence>
<dbReference type="Pfam" id="PF00628">
    <property type="entry name" value="PHD"/>
    <property type="match status" value="1"/>
</dbReference>
<dbReference type="Proteomes" id="UP000290289">
    <property type="component" value="Chromosome 3"/>
</dbReference>
<feature type="domain" description="BRCT" evidence="7">
    <location>
        <begin position="109"/>
        <end position="193"/>
    </location>
</feature>
<dbReference type="Pfam" id="PF12738">
    <property type="entry name" value="PTCB-BRCT"/>
    <property type="match status" value="1"/>
</dbReference>
<feature type="domain" description="PHD-type" evidence="6">
    <location>
        <begin position="1165"/>
        <end position="1221"/>
    </location>
</feature>
<dbReference type="InterPro" id="IPR011011">
    <property type="entry name" value="Znf_FYVE_PHD"/>
</dbReference>